<keyword evidence="2" id="KW-1185">Reference proteome</keyword>
<evidence type="ECO:0000313" key="1">
    <source>
        <dbReference type="EMBL" id="KRT35169.1"/>
    </source>
</evidence>
<proteinExistence type="predicted"/>
<evidence type="ECO:0000313" key="2">
    <source>
        <dbReference type="Proteomes" id="UP000005273"/>
    </source>
</evidence>
<reference evidence="2" key="1">
    <citation type="submission" date="2012-09" db="EMBL/GenBank/DDBJ databases">
        <authorList>
            <person name="Weinstock G."/>
            <person name="Sodergren E."/>
            <person name="Clifton S."/>
            <person name="Fulton L."/>
            <person name="Fulton B."/>
            <person name="Courtney L."/>
            <person name="Fronick C."/>
            <person name="Harrison M."/>
            <person name="Strong C."/>
            <person name="Farmer C."/>
            <person name="Delehaunty K."/>
            <person name="Markovic C."/>
            <person name="Hall O."/>
            <person name="Minx P."/>
            <person name="Tomlinson C."/>
            <person name="Mitreva M."/>
            <person name="Nelson J."/>
            <person name="Hou S."/>
            <person name="Wollam A."/>
            <person name="Pepin K.H."/>
            <person name="Johnson M."/>
            <person name="Bhonagiri V."/>
            <person name="Nash W.E."/>
            <person name="Suruliraj S."/>
            <person name="Warren W."/>
            <person name="Chinwalla A."/>
            <person name="Mardis E.R."/>
            <person name="Wilson R.K."/>
        </authorList>
    </citation>
    <scope>NUCLEOTIDE SEQUENCE [LARGE SCALE GENOMIC DNA]</scope>
    <source>
        <strain evidence="2">OS1</strain>
    </source>
</reference>
<comment type="caution">
    <text evidence="1">The sequence shown here is derived from an EMBL/GenBank/DDBJ whole genome shotgun (WGS) entry which is preliminary data.</text>
</comment>
<gene>
    <name evidence="1" type="ORF">HMPREF1705_04766</name>
</gene>
<protein>
    <submittedName>
        <fullName evidence="1">Uncharacterized protein</fullName>
    </submittedName>
</protein>
<name>A0A0T5X9Y8_9BACT</name>
<organism evidence="1 2">
    <name type="scientific">Acetomicrobium hydrogeniformans ATCC BAA-1850</name>
    <dbReference type="NCBI Taxonomy" id="592015"/>
    <lineage>
        <taxon>Bacteria</taxon>
        <taxon>Thermotogati</taxon>
        <taxon>Synergistota</taxon>
        <taxon>Synergistia</taxon>
        <taxon>Synergistales</taxon>
        <taxon>Acetomicrobiaceae</taxon>
        <taxon>Acetomicrobium</taxon>
    </lineage>
</organism>
<dbReference type="AlphaFoldDB" id="A0A0T5X9Y8"/>
<dbReference type="Proteomes" id="UP000005273">
    <property type="component" value="Unassembled WGS sequence"/>
</dbReference>
<accession>A0A0T5X9Y8</accession>
<dbReference type="EMBL" id="ACJX03000001">
    <property type="protein sequence ID" value="KRT35169.1"/>
    <property type="molecule type" value="Genomic_DNA"/>
</dbReference>
<sequence>MKMKHNHYSIISINEFSKIVIMILMCLRKTYQLRTYPLQLHHII</sequence>
<dbReference type="STRING" id="592015.HMPREF1705_04766"/>